<reference evidence="1" key="1">
    <citation type="journal article" date="2015" name="Nature">
        <title>Complex archaea that bridge the gap between prokaryotes and eukaryotes.</title>
        <authorList>
            <person name="Spang A."/>
            <person name="Saw J.H."/>
            <person name="Jorgensen S.L."/>
            <person name="Zaremba-Niedzwiedzka K."/>
            <person name="Martijn J."/>
            <person name="Lind A.E."/>
            <person name="van Eijk R."/>
            <person name="Schleper C."/>
            <person name="Guy L."/>
            <person name="Ettema T.J."/>
        </authorList>
    </citation>
    <scope>NUCLEOTIDE SEQUENCE</scope>
</reference>
<protein>
    <submittedName>
        <fullName evidence="1">Uncharacterized protein</fullName>
    </submittedName>
</protein>
<proteinExistence type="predicted"/>
<dbReference type="AlphaFoldDB" id="A0A0F9F642"/>
<sequence>MNLFIVRDTKTHKFLPPVRAGHSTTGRDLGDIPRTFASRSAAESAARWWATGMHGRRWIDDDSQEVVYPVEGRDLNTLRVHKLDPVHWGFGWSIRPIGGTK</sequence>
<gene>
    <name evidence="1" type="ORF">LCGC14_2344500</name>
</gene>
<accession>A0A0F9F642</accession>
<dbReference type="EMBL" id="LAZR01033992">
    <property type="protein sequence ID" value="KKL46542.1"/>
    <property type="molecule type" value="Genomic_DNA"/>
</dbReference>
<evidence type="ECO:0000313" key="1">
    <source>
        <dbReference type="EMBL" id="KKL46542.1"/>
    </source>
</evidence>
<name>A0A0F9F642_9ZZZZ</name>
<comment type="caution">
    <text evidence="1">The sequence shown here is derived from an EMBL/GenBank/DDBJ whole genome shotgun (WGS) entry which is preliminary data.</text>
</comment>
<organism evidence="1">
    <name type="scientific">marine sediment metagenome</name>
    <dbReference type="NCBI Taxonomy" id="412755"/>
    <lineage>
        <taxon>unclassified sequences</taxon>
        <taxon>metagenomes</taxon>
        <taxon>ecological metagenomes</taxon>
    </lineage>
</organism>